<evidence type="ECO:0000256" key="1">
    <source>
        <dbReference type="ARBA" id="ARBA00022603"/>
    </source>
</evidence>
<dbReference type="Gene3D" id="3.40.50.150">
    <property type="entry name" value="Vaccinia Virus protein VP39"/>
    <property type="match status" value="1"/>
</dbReference>
<feature type="domain" description="SAM-dependent MTase RsmB/NOP-type" evidence="6">
    <location>
        <begin position="226"/>
        <end position="357"/>
    </location>
</feature>
<organism evidence="7 8">
    <name type="scientific">Penstemon smallii</name>
    <dbReference type="NCBI Taxonomy" id="265156"/>
    <lineage>
        <taxon>Eukaryota</taxon>
        <taxon>Viridiplantae</taxon>
        <taxon>Streptophyta</taxon>
        <taxon>Embryophyta</taxon>
        <taxon>Tracheophyta</taxon>
        <taxon>Spermatophyta</taxon>
        <taxon>Magnoliopsida</taxon>
        <taxon>eudicotyledons</taxon>
        <taxon>Gunneridae</taxon>
        <taxon>Pentapetalae</taxon>
        <taxon>asterids</taxon>
        <taxon>lamiids</taxon>
        <taxon>Lamiales</taxon>
        <taxon>Plantaginaceae</taxon>
        <taxon>Cheloneae</taxon>
        <taxon>Penstemon</taxon>
    </lineage>
</organism>
<evidence type="ECO:0000313" key="7">
    <source>
        <dbReference type="EMBL" id="KAL3821616.1"/>
    </source>
</evidence>
<keyword evidence="8" id="KW-1185">Reference proteome</keyword>
<sequence>MKKGRDWFLKTLRRTFINLHRHKPSVPKMDPAERFCYNPTLRWNPQVEDYLVKAYGGQHFSRISNALTRPSCYSCIRVNTLSSTSDTVIKKLLSTLQERGWQNNIAEGANARHHSDDLAEASLENDGPSLLPSVSIQDCYISKCEISSLDSVLFIKGSGPHTIDYGVKEDKPSKEVVVSRKCAEAVLRGAQVYVPGVLACSAHVEKGEPVAVSVAVEQAGADGGWGVGFTRGTVLQGSETDPYYSERSGLYIGQGTAMMSRAGLFRVSEGLAVDMTSRVFKLPSFHKLLEGEIFLQNLPSIITAHALDPQEGEKILDMCAAPGGKTTAIAILMKDKGEVIAVDRSHNKVHLLNLTGA</sequence>
<dbReference type="InterPro" id="IPR002478">
    <property type="entry name" value="PUA"/>
</dbReference>
<evidence type="ECO:0000256" key="5">
    <source>
        <dbReference type="PROSITE-ProRule" id="PRU01023"/>
    </source>
</evidence>
<reference evidence="7 8" key="1">
    <citation type="submission" date="2024-12" db="EMBL/GenBank/DDBJ databases">
        <title>The unique morphological basis and parallel evolutionary history of personate flowers in Penstemon.</title>
        <authorList>
            <person name="Depatie T.H."/>
            <person name="Wessinger C.A."/>
        </authorList>
    </citation>
    <scope>NUCLEOTIDE SEQUENCE [LARGE SCALE GENOMIC DNA]</scope>
    <source>
        <strain evidence="7">WTNN_2</strain>
        <tissue evidence="7">Leaf</tissue>
    </source>
</reference>
<dbReference type="AlphaFoldDB" id="A0ABD3SAS3"/>
<evidence type="ECO:0000313" key="8">
    <source>
        <dbReference type="Proteomes" id="UP001634393"/>
    </source>
</evidence>
<comment type="caution">
    <text evidence="5">Lacks conserved residue(s) required for the propagation of feature annotation.</text>
</comment>
<dbReference type="SUPFAM" id="SSF88697">
    <property type="entry name" value="PUA domain-like"/>
    <property type="match status" value="1"/>
</dbReference>
<dbReference type="PANTHER" id="PTHR22807:SF34">
    <property type="entry name" value="TRNA (CYTOSINE(72)-C(5))-METHYLTRANSFERASE NSUN6"/>
    <property type="match status" value="1"/>
</dbReference>
<dbReference type="PROSITE" id="PS50890">
    <property type="entry name" value="PUA"/>
    <property type="match status" value="1"/>
</dbReference>
<evidence type="ECO:0000256" key="2">
    <source>
        <dbReference type="ARBA" id="ARBA00022679"/>
    </source>
</evidence>
<dbReference type="Pfam" id="PF01189">
    <property type="entry name" value="Methyltr_RsmB-F"/>
    <property type="match status" value="1"/>
</dbReference>
<dbReference type="EMBL" id="JBJXBP010000007">
    <property type="protein sequence ID" value="KAL3821616.1"/>
    <property type="molecule type" value="Genomic_DNA"/>
</dbReference>
<feature type="binding site" evidence="5">
    <location>
        <position position="343"/>
    </location>
    <ligand>
        <name>S-adenosyl-L-methionine</name>
        <dbReference type="ChEBI" id="CHEBI:59789"/>
    </ligand>
</feature>
<comment type="caution">
    <text evidence="7">The sequence shown here is derived from an EMBL/GenBank/DDBJ whole genome shotgun (WGS) entry which is preliminary data.</text>
</comment>
<dbReference type="InterPro" id="IPR015947">
    <property type="entry name" value="PUA-like_sf"/>
</dbReference>
<dbReference type="InterPro" id="IPR023267">
    <property type="entry name" value="RCMT"/>
</dbReference>
<proteinExistence type="inferred from homology"/>
<dbReference type="CDD" id="cd21150">
    <property type="entry name" value="PUA_NSun6-like"/>
    <property type="match status" value="1"/>
</dbReference>
<dbReference type="SUPFAM" id="SSF53335">
    <property type="entry name" value="S-adenosyl-L-methionine-dependent methyltransferases"/>
    <property type="match status" value="1"/>
</dbReference>
<keyword evidence="2 5" id="KW-0808">Transferase</keyword>
<evidence type="ECO:0000256" key="3">
    <source>
        <dbReference type="ARBA" id="ARBA00022691"/>
    </source>
</evidence>
<comment type="similarity">
    <text evidence="5">Belongs to the class I-like SAM-binding methyltransferase superfamily. RsmB/NOP family.</text>
</comment>
<dbReference type="InterPro" id="IPR036974">
    <property type="entry name" value="PUA_sf"/>
</dbReference>
<dbReference type="GO" id="GO:0032259">
    <property type="term" value="P:methylation"/>
    <property type="evidence" value="ECO:0007669"/>
    <property type="project" value="UniProtKB-KW"/>
</dbReference>
<dbReference type="InterPro" id="IPR001678">
    <property type="entry name" value="MeTrfase_RsmB-F_NOP2_dom"/>
</dbReference>
<dbReference type="PANTHER" id="PTHR22807">
    <property type="entry name" value="NOP2 YEAST -RELATED NOL1/NOP2/FMU SUN DOMAIN-CONTAINING"/>
    <property type="match status" value="1"/>
</dbReference>
<dbReference type="InterPro" id="IPR029063">
    <property type="entry name" value="SAM-dependent_MTases_sf"/>
</dbReference>
<gene>
    <name evidence="7" type="ORF">ACJIZ3_007521</name>
</gene>
<feature type="binding site" evidence="5">
    <location>
        <begin position="319"/>
        <end position="325"/>
    </location>
    <ligand>
        <name>S-adenosyl-L-methionine</name>
        <dbReference type="ChEBI" id="CHEBI:59789"/>
    </ligand>
</feature>
<evidence type="ECO:0000256" key="4">
    <source>
        <dbReference type="ARBA" id="ARBA00022884"/>
    </source>
</evidence>
<dbReference type="Pfam" id="PF01472">
    <property type="entry name" value="PUA"/>
    <property type="match status" value="1"/>
</dbReference>
<accession>A0ABD3SAS3</accession>
<dbReference type="Proteomes" id="UP001634393">
    <property type="component" value="Unassembled WGS sequence"/>
</dbReference>
<keyword evidence="1 5" id="KW-0489">Methyltransferase</keyword>
<dbReference type="PROSITE" id="PS51686">
    <property type="entry name" value="SAM_MT_RSMB_NOP"/>
    <property type="match status" value="1"/>
</dbReference>
<name>A0ABD3SAS3_9LAMI</name>
<dbReference type="GO" id="GO:0008168">
    <property type="term" value="F:methyltransferase activity"/>
    <property type="evidence" value="ECO:0007669"/>
    <property type="project" value="UniProtKB-KW"/>
</dbReference>
<protein>
    <recommendedName>
        <fullName evidence="6">SAM-dependent MTase RsmB/NOP-type domain-containing protein</fullName>
    </recommendedName>
</protein>
<dbReference type="Gene3D" id="2.30.130.10">
    <property type="entry name" value="PUA domain"/>
    <property type="match status" value="1"/>
</dbReference>
<keyword evidence="4 5" id="KW-0694">RNA-binding</keyword>
<dbReference type="GO" id="GO:0003723">
    <property type="term" value="F:RNA binding"/>
    <property type="evidence" value="ECO:0007669"/>
    <property type="project" value="UniProtKB-UniRule"/>
</dbReference>
<evidence type="ECO:0000259" key="6">
    <source>
        <dbReference type="PROSITE" id="PS51686"/>
    </source>
</evidence>
<dbReference type="InterPro" id="IPR049560">
    <property type="entry name" value="MeTrfase_RsmB-F_NOP2_cat"/>
</dbReference>
<keyword evidence="3 5" id="KW-0949">S-adenosyl-L-methionine</keyword>